<evidence type="ECO:0000313" key="3">
    <source>
        <dbReference type="Proteomes" id="UP001519287"/>
    </source>
</evidence>
<keyword evidence="1" id="KW-0472">Membrane</keyword>
<evidence type="ECO:0000256" key="1">
    <source>
        <dbReference type="SAM" id="Phobius"/>
    </source>
</evidence>
<keyword evidence="1" id="KW-0812">Transmembrane</keyword>
<dbReference type="Proteomes" id="UP001519287">
    <property type="component" value="Unassembled WGS sequence"/>
</dbReference>
<reference evidence="2 3" key="1">
    <citation type="submission" date="2021-03" db="EMBL/GenBank/DDBJ databases">
        <title>Genomic Encyclopedia of Type Strains, Phase IV (KMG-IV): sequencing the most valuable type-strain genomes for metagenomic binning, comparative biology and taxonomic classification.</title>
        <authorList>
            <person name="Goeker M."/>
        </authorList>
    </citation>
    <scope>NUCLEOTIDE SEQUENCE [LARGE SCALE GENOMIC DNA]</scope>
    <source>
        <strain evidence="2 3">DSM 26048</strain>
    </source>
</reference>
<proteinExistence type="predicted"/>
<protein>
    <submittedName>
        <fullName evidence="2">Uncharacterized protein</fullName>
    </submittedName>
</protein>
<keyword evidence="3" id="KW-1185">Reference proteome</keyword>
<dbReference type="EMBL" id="JAGGLB010000025">
    <property type="protein sequence ID" value="MBP1994458.1"/>
    <property type="molecule type" value="Genomic_DNA"/>
</dbReference>
<sequence length="93" mass="10844">MYYFEEEGGITIYLFTRLKKIDLLTVFVLLSLLLISIFLVHSATINDTDINISASKYFIIYFISILGFVFASLLNYRILLILLFIYCRNNTVN</sequence>
<accession>A0ABS4J3R3</accession>
<feature type="transmembrane region" description="Helical" evidence="1">
    <location>
        <begin position="59"/>
        <end position="87"/>
    </location>
</feature>
<name>A0ABS4J3R3_9BACL</name>
<comment type="caution">
    <text evidence="2">The sequence shown here is derived from an EMBL/GenBank/DDBJ whole genome shotgun (WGS) entry which is preliminary data.</text>
</comment>
<evidence type="ECO:0000313" key="2">
    <source>
        <dbReference type="EMBL" id="MBP1994458.1"/>
    </source>
</evidence>
<feature type="transmembrane region" description="Helical" evidence="1">
    <location>
        <begin position="21"/>
        <end position="39"/>
    </location>
</feature>
<gene>
    <name evidence="2" type="ORF">J2Z66_006094</name>
</gene>
<keyword evidence="1" id="KW-1133">Transmembrane helix</keyword>
<organism evidence="2 3">
    <name type="scientific">Paenibacillus eucommiae</name>
    <dbReference type="NCBI Taxonomy" id="1355755"/>
    <lineage>
        <taxon>Bacteria</taxon>
        <taxon>Bacillati</taxon>
        <taxon>Bacillota</taxon>
        <taxon>Bacilli</taxon>
        <taxon>Bacillales</taxon>
        <taxon>Paenibacillaceae</taxon>
        <taxon>Paenibacillus</taxon>
    </lineage>
</organism>